<protein>
    <recommendedName>
        <fullName evidence="8">Ancillary SecYEG translocon subunit</fullName>
    </recommendedName>
</protein>
<dbReference type="PANTHER" id="PTHR38035:SF1">
    <property type="entry name" value="ANCILLARY SECYEG TRANSLOCON SUBUNIT"/>
    <property type="match status" value="1"/>
</dbReference>
<evidence type="ECO:0000256" key="3">
    <source>
        <dbReference type="ARBA" id="ARBA00022692"/>
    </source>
</evidence>
<dbReference type="InterPro" id="IPR018704">
    <property type="entry name" value="SecYEG/CpoB_TPR"/>
</dbReference>
<evidence type="ECO:0000256" key="7">
    <source>
        <dbReference type="ARBA" id="ARBA00024197"/>
    </source>
</evidence>
<dbReference type="RefSeq" id="WP_110479728.1">
    <property type="nucleotide sequence ID" value="NZ_CP081939.1"/>
</dbReference>
<dbReference type="InterPro" id="IPR026039">
    <property type="entry name" value="YfgM"/>
</dbReference>
<keyword evidence="5 9" id="KW-0472">Membrane</keyword>
<proteinExistence type="inferred from homology"/>
<comment type="subcellular location">
    <subcellularLocation>
        <location evidence="1">Cell membrane</location>
        <topology evidence="1">Single-pass type II membrane protein</topology>
    </subcellularLocation>
</comment>
<dbReference type="Proteomes" id="UP001347884">
    <property type="component" value="Unassembled WGS sequence"/>
</dbReference>
<accession>A0AAE5WI07</accession>
<sequence>MAYTIEEEQELNEIKNWWKENGKMVIAIFVLAFAGVFGWRYWQSHQIAQSQQRSLQYEQIVQQFQEDKGKIQDIEQFVQSNSKTAYAVFTLLDTAAVSVQNQDFSQAENLLKQALLNSDDDILQSLVSLRLALVQFQLKKFNDAMQTLNSIKSNSSWDSSVLLLKGDIQFALGEKEEAKTIFQEGLKKADSTMIESFRVRLNNY</sequence>
<evidence type="ECO:0000256" key="4">
    <source>
        <dbReference type="ARBA" id="ARBA00022989"/>
    </source>
</evidence>
<dbReference type="SUPFAM" id="SSF48452">
    <property type="entry name" value="TPR-like"/>
    <property type="match status" value="1"/>
</dbReference>
<dbReference type="EMBL" id="JAMDKF010000015">
    <property type="protein sequence ID" value="MEE6041768.1"/>
    <property type="molecule type" value="Genomic_DNA"/>
</dbReference>
<dbReference type="EMBL" id="QJPJ01000016">
    <property type="protein sequence ID" value="PXZ38467.1"/>
    <property type="molecule type" value="Genomic_DNA"/>
</dbReference>
<reference evidence="11" key="3">
    <citation type="submission" date="2022-05" db="EMBL/GenBank/DDBJ databases">
        <authorList>
            <person name="Chen Y."/>
            <person name="Zhu J."/>
            <person name="Zhu K."/>
        </authorList>
    </citation>
    <scope>NUCLEOTIDE SEQUENCE</scope>
    <source>
        <strain evidence="11">AV25</strain>
    </source>
</reference>
<reference evidence="12 13" key="1">
    <citation type="submission" date="2018-06" db="EMBL/GenBank/DDBJ databases">
        <authorList>
            <person name="Teymurazov M."/>
            <person name="Kislichkina A."/>
            <person name="Abaymova A."/>
            <person name="Mukhina T."/>
            <person name="Mayskaya N."/>
            <person name="Svetoch E."/>
            <person name="Bogun A."/>
        </authorList>
    </citation>
    <scope>NUCLEOTIDE SEQUENCE [LARGE SCALE GENOMIC DNA]</scope>
    <source>
        <strain evidence="12 13">SCPM-O-B-8406</strain>
    </source>
</reference>
<dbReference type="PANTHER" id="PTHR38035">
    <property type="entry name" value="UPF0070 PROTEIN YFGM"/>
    <property type="match status" value="1"/>
</dbReference>
<keyword evidence="4 9" id="KW-1133">Transmembrane helix</keyword>
<dbReference type="PIRSF" id="PIRSF006170">
    <property type="entry name" value="YfgM"/>
    <property type="match status" value="1"/>
</dbReference>
<evidence type="ECO:0000313" key="14">
    <source>
        <dbReference type="Proteomes" id="UP001347884"/>
    </source>
</evidence>
<dbReference type="GO" id="GO:0044877">
    <property type="term" value="F:protein-containing complex binding"/>
    <property type="evidence" value="ECO:0007669"/>
    <property type="project" value="InterPro"/>
</dbReference>
<dbReference type="Pfam" id="PF09976">
    <property type="entry name" value="TPR_21"/>
    <property type="match status" value="1"/>
</dbReference>
<organism evidence="12 13">
    <name type="scientific">Avibacterium paragallinarum</name>
    <name type="common">Haemophilus gallinarum</name>
    <dbReference type="NCBI Taxonomy" id="728"/>
    <lineage>
        <taxon>Bacteria</taxon>
        <taxon>Pseudomonadati</taxon>
        <taxon>Pseudomonadota</taxon>
        <taxon>Gammaproteobacteria</taxon>
        <taxon>Pasteurellales</taxon>
        <taxon>Pasteurellaceae</taxon>
        <taxon>Avibacterium</taxon>
    </lineage>
</organism>
<keyword evidence="14" id="KW-1185">Reference proteome</keyword>
<evidence type="ECO:0000259" key="10">
    <source>
        <dbReference type="Pfam" id="PF09976"/>
    </source>
</evidence>
<comment type="similarity">
    <text evidence="7">Belongs to the YfgM family.</text>
</comment>
<gene>
    <name evidence="12" type="ORF">DM482_09350</name>
    <name evidence="11" type="ORF">M5S13_07695</name>
</gene>
<evidence type="ECO:0000256" key="1">
    <source>
        <dbReference type="ARBA" id="ARBA00004401"/>
    </source>
</evidence>
<dbReference type="Gene3D" id="1.25.40.10">
    <property type="entry name" value="Tetratricopeptide repeat domain"/>
    <property type="match status" value="1"/>
</dbReference>
<keyword evidence="2" id="KW-1003">Cell membrane</keyword>
<evidence type="ECO:0000256" key="6">
    <source>
        <dbReference type="ARBA" id="ARBA00023186"/>
    </source>
</evidence>
<comment type="caution">
    <text evidence="12">The sequence shown here is derived from an EMBL/GenBank/DDBJ whole genome shotgun (WGS) entry which is preliminary data.</text>
</comment>
<dbReference type="Proteomes" id="UP000247594">
    <property type="component" value="Unassembled WGS sequence"/>
</dbReference>
<evidence type="ECO:0000313" key="11">
    <source>
        <dbReference type="EMBL" id="MEE6041768.1"/>
    </source>
</evidence>
<feature type="domain" description="Ancillary SecYEG translocon subunit/Cell division coordinator CpoB TPR" evidence="10">
    <location>
        <begin position="15"/>
        <end position="202"/>
    </location>
</feature>
<evidence type="ECO:0000256" key="8">
    <source>
        <dbReference type="ARBA" id="ARBA00024235"/>
    </source>
</evidence>
<name>A0AAE5WI07_AVIPA</name>
<keyword evidence="6" id="KW-0143">Chaperone</keyword>
<keyword evidence="3 9" id="KW-0812">Transmembrane</keyword>
<reference evidence="11 14" key="2">
    <citation type="journal article" date="2022" name="Front. Microbiol.">
        <title>Commensal bacteria contribute to the growth of multidrug-resistant Avibacterium paragallinarum in chickens.</title>
        <authorList>
            <person name="Zhu J."/>
            <person name="Chen Y."/>
            <person name="Wu Y."/>
            <person name="Wang Y."/>
            <person name="Zhu K."/>
        </authorList>
    </citation>
    <scope>NUCLEOTIDE SEQUENCE [LARGE SCALE GENOMIC DNA]</scope>
    <source>
        <strain evidence="11 14">AV25</strain>
    </source>
</reference>
<dbReference type="GO" id="GO:0005886">
    <property type="term" value="C:plasma membrane"/>
    <property type="evidence" value="ECO:0007669"/>
    <property type="project" value="UniProtKB-SubCell"/>
</dbReference>
<dbReference type="InterPro" id="IPR011990">
    <property type="entry name" value="TPR-like_helical_dom_sf"/>
</dbReference>
<evidence type="ECO:0000313" key="13">
    <source>
        <dbReference type="Proteomes" id="UP000247594"/>
    </source>
</evidence>
<evidence type="ECO:0000256" key="9">
    <source>
        <dbReference type="SAM" id="Phobius"/>
    </source>
</evidence>
<evidence type="ECO:0000256" key="5">
    <source>
        <dbReference type="ARBA" id="ARBA00023136"/>
    </source>
</evidence>
<feature type="transmembrane region" description="Helical" evidence="9">
    <location>
        <begin position="24"/>
        <end position="42"/>
    </location>
</feature>
<evidence type="ECO:0000313" key="12">
    <source>
        <dbReference type="EMBL" id="PXZ38467.1"/>
    </source>
</evidence>
<dbReference type="AlphaFoldDB" id="A0AAE5WI07"/>
<evidence type="ECO:0000256" key="2">
    <source>
        <dbReference type="ARBA" id="ARBA00022475"/>
    </source>
</evidence>